<evidence type="ECO:0000256" key="1">
    <source>
        <dbReference type="SAM" id="Phobius"/>
    </source>
</evidence>
<keyword evidence="3" id="KW-1185">Reference proteome</keyword>
<comment type="caution">
    <text evidence="2">The sequence shown here is derived from an EMBL/GenBank/DDBJ whole genome shotgun (WGS) entry which is preliminary data.</text>
</comment>
<feature type="transmembrane region" description="Helical" evidence="1">
    <location>
        <begin position="178"/>
        <end position="197"/>
    </location>
</feature>
<organism evidence="2 3">
    <name type="scientific">Pedobacter paludis</name>
    <dbReference type="NCBI Taxonomy" id="2203212"/>
    <lineage>
        <taxon>Bacteria</taxon>
        <taxon>Pseudomonadati</taxon>
        <taxon>Bacteroidota</taxon>
        <taxon>Sphingobacteriia</taxon>
        <taxon>Sphingobacteriales</taxon>
        <taxon>Sphingobacteriaceae</taxon>
        <taxon>Pedobacter</taxon>
    </lineage>
</organism>
<name>A0A317F0G6_9SPHI</name>
<evidence type="ECO:0008006" key="4">
    <source>
        <dbReference type="Google" id="ProtNLM"/>
    </source>
</evidence>
<proteinExistence type="predicted"/>
<gene>
    <name evidence="2" type="ORF">DF947_10835</name>
</gene>
<dbReference type="OrthoDB" id="1491589at2"/>
<feature type="transmembrane region" description="Helical" evidence="1">
    <location>
        <begin position="99"/>
        <end position="116"/>
    </location>
</feature>
<keyword evidence="1" id="KW-0812">Transmembrane</keyword>
<feature type="transmembrane region" description="Helical" evidence="1">
    <location>
        <begin position="209"/>
        <end position="233"/>
    </location>
</feature>
<dbReference type="AlphaFoldDB" id="A0A317F0G6"/>
<feature type="transmembrane region" description="Helical" evidence="1">
    <location>
        <begin position="136"/>
        <end position="158"/>
    </location>
</feature>
<protein>
    <recommendedName>
        <fullName evidence="4">DUF2254 domain-containing protein</fullName>
    </recommendedName>
</protein>
<dbReference type="Proteomes" id="UP000245391">
    <property type="component" value="Unassembled WGS sequence"/>
</dbReference>
<dbReference type="EMBL" id="QGNY01000003">
    <property type="protein sequence ID" value="PWS32255.1"/>
    <property type="molecule type" value="Genomic_DNA"/>
</dbReference>
<sequence>MLVYDQKAAALLNLPLHYGNNLLLLRKVKVVVNLKIYRQMNATTPKPEVPSSRAKLLTASITQTLKKLAISCRRSWFRLGFFFKHEIRIKEFIVIEPRVLCGIFLLVLSGFIILSPRPWSIAMPSLTGELYVTENILRTVSIFIGIVFSFILLSFNVFYKYFGRFTFITFFRSKEIRFIFTFFISTLILLVYTTTYLKESTMRDSYGDFLYLVSVVISACLVLSVIPVLILLLRSSQNRNNIKILVASFNKEWTESEFLNRVFHGEGKGSRTSDRDPINLLIEVGTAAIKDFDRQSIFAIKKECISHFEKIHRQEHDFVYVSPFEFYGRIGDMGRALFPVAIKERNEIAAMVMINMLFEAEVFYIRNFKDFNIHELDEHIYDGIFFGVAMKEMFVKALQFNEDGVAEHIIEKCRSWLEVVINDYLPGIKYDYPSGQRFHTDKPSFLVTGIYQSMQKLFRNVLSYKKYQLYKQISHLFSVTDLTIVGSGNTRSTKVFLLQQNGLYNIEEFETFIKFIDSEISFENYPFGIASSRELDEVKSLVPLQYELKALDILFTQNKLNVYVINSIKAIALHSISILRDDNKTGKSALQLILKKIAQIKSYVSAGGSDKQKEVYILLYKYLEMIKYFSDEKNLTDKDIVEVIQNLLSGFEMKENFERELNVKGYFVLDHLGN</sequence>
<dbReference type="RefSeq" id="WP_109929702.1">
    <property type="nucleotide sequence ID" value="NZ_QGNY01000003.1"/>
</dbReference>
<evidence type="ECO:0000313" key="3">
    <source>
        <dbReference type="Proteomes" id="UP000245391"/>
    </source>
</evidence>
<keyword evidence="1" id="KW-0472">Membrane</keyword>
<accession>A0A317F0G6</accession>
<reference evidence="3" key="1">
    <citation type="submission" date="2018-05" db="EMBL/GenBank/DDBJ databases">
        <title>Pedobacter paludis sp. nov., isolated from wetland soil.</title>
        <authorList>
            <person name="Zhang Y."/>
        </authorList>
    </citation>
    <scope>NUCLEOTIDE SEQUENCE [LARGE SCALE GENOMIC DNA]</scope>
    <source>
        <strain evidence="3">R-8</strain>
    </source>
</reference>
<evidence type="ECO:0000313" key="2">
    <source>
        <dbReference type="EMBL" id="PWS32255.1"/>
    </source>
</evidence>
<keyword evidence="1" id="KW-1133">Transmembrane helix</keyword>